<dbReference type="Pfam" id="PF03203">
    <property type="entry name" value="MerC"/>
    <property type="match status" value="1"/>
</dbReference>
<dbReference type="AlphaFoldDB" id="A0A7G6W167"/>
<accession>A0A7G6W167</accession>
<name>A0A7G6W167_9SPHN</name>
<dbReference type="Proteomes" id="UP000515297">
    <property type="component" value="Plasmid plas2"/>
</dbReference>
<proteinExistence type="predicted"/>
<keyword evidence="2" id="KW-0614">Plasmid</keyword>
<dbReference type="NCBIfam" id="NF033784">
    <property type="entry name" value="transport_merC"/>
    <property type="match status" value="1"/>
</dbReference>
<protein>
    <submittedName>
        <fullName evidence="2">Organomercurial transporter MerC</fullName>
    </submittedName>
</protein>
<feature type="transmembrane region" description="Helical" evidence="1">
    <location>
        <begin position="16"/>
        <end position="40"/>
    </location>
</feature>
<feature type="transmembrane region" description="Helical" evidence="1">
    <location>
        <begin position="81"/>
        <end position="101"/>
    </location>
</feature>
<gene>
    <name evidence="2" type="primary">merC</name>
    <name evidence="2" type="ORF">H4O24_20115</name>
</gene>
<reference evidence="2 3" key="1">
    <citation type="submission" date="2020-08" db="EMBL/GenBank/DDBJ databases">
        <authorList>
            <person name="Liu G."/>
            <person name="Sun C."/>
        </authorList>
    </citation>
    <scope>NUCLEOTIDE SEQUENCE [LARGE SCALE GENOMIC DNA]</scope>
    <source>
        <strain evidence="2 3">OT19</strain>
        <plasmid evidence="2 3">plas2</plasmid>
    </source>
</reference>
<keyword evidence="1" id="KW-1133">Transmembrane helix</keyword>
<dbReference type="EMBL" id="CP060054">
    <property type="protein sequence ID" value="QNE07732.1"/>
    <property type="molecule type" value="Genomic_DNA"/>
</dbReference>
<keyword evidence="1" id="KW-0472">Membrane</keyword>
<dbReference type="GO" id="GO:0015097">
    <property type="term" value="F:mercury ion transmembrane transporter activity"/>
    <property type="evidence" value="ECO:0007669"/>
    <property type="project" value="InterPro"/>
</dbReference>
<feature type="transmembrane region" description="Helical" evidence="1">
    <location>
        <begin position="52"/>
        <end position="69"/>
    </location>
</feature>
<keyword evidence="1" id="KW-0812">Transmembrane</keyword>
<dbReference type="InterPro" id="IPR004891">
    <property type="entry name" value="Mercury-R_MerC"/>
</dbReference>
<organism evidence="2 3">
    <name type="scientific">Croceicoccus marinus</name>
    <dbReference type="NCBI Taxonomy" id="450378"/>
    <lineage>
        <taxon>Bacteria</taxon>
        <taxon>Pseudomonadati</taxon>
        <taxon>Pseudomonadota</taxon>
        <taxon>Alphaproteobacteria</taxon>
        <taxon>Sphingomonadales</taxon>
        <taxon>Erythrobacteraceae</taxon>
        <taxon>Croceicoccus</taxon>
    </lineage>
</organism>
<feature type="transmembrane region" description="Helical" evidence="1">
    <location>
        <begin position="107"/>
        <end position="125"/>
    </location>
</feature>
<sequence length="141" mass="14930">MPTEDSLTRTADKTGVIGAIIASFGCAACFPALGSLGAGIGLSFLSQYEGPFIRYVLPLSALIVLAANLRTGLRHKTWLRLALGVTGPVLVLIAALLMSLRGVRAEWVLYAGLVLMIGVSILDLVSPPGRRFSNPIPSRNR</sequence>
<evidence type="ECO:0000313" key="3">
    <source>
        <dbReference type="Proteomes" id="UP000515297"/>
    </source>
</evidence>
<dbReference type="GO" id="GO:0016020">
    <property type="term" value="C:membrane"/>
    <property type="evidence" value="ECO:0007669"/>
    <property type="project" value="InterPro"/>
</dbReference>
<evidence type="ECO:0000313" key="2">
    <source>
        <dbReference type="EMBL" id="QNE07732.1"/>
    </source>
</evidence>
<geneLocation type="plasmid" evidence="2 3">
    <name>plas2</name>
</geneLocation>
<evidence type="ECO:0000256" key="1">
    <source>
        <dbReference type="SAM" id="Phobius"/>
    </source>
</evidence>